<evidence type="ECO:0000256" key="1">
    <source>
        <dbReference type="SAM" id="MobiDB-lite"/>
    </source>
</evidence>
<dbReference type="InParanoid" id="B7PAN5"/>
<feature type="compositionally biased region" description="Basic residues" evidence="1">
    <location>
        <begin position="29"/>
        <end position="38"/>
    </location>
</feature>
<dbReference type="EnsemblMetazoa" id="ISCW003156-RA">
    <property type="protein sequence ID" value="ISCW003156-PA"/>
    <property type="gene ID" value="ISCW003156"/>
</dbReference>
<accession>B7PAN5</accession>
<evidence type="ECO:0000313" key="2">
    <source>
        <dbReference type="EMBL" id="EEC03657.1"/>
    </source>
</evidence>
<proteinExistence type="predicted"/>
<evidence type="ECO:0000313" key="3">
    <source>
        <dbReference type="EnsemblMetazoa" id="ISCW003156-PA"/>
    </source>
</evidence>
<sequence>AEPASDGSGSARRRFQTSRARGERTERKYHVRKKKRRPAPSSSDADENQFCRLIPKKRGAENQAKIRRHKNKKKKKKRSATFYGRLLSSPLQSYEGGEK</sequence>
<dbReference type="VEuPathDB" id="VectorBase:ISCW003156"/>
<dbReference type="EMBL" id="DS672235">
    <property type="protein sequence ID" value="EEC03657.1"/>
    <property type="molecule type" value="Genomic_DNA"/>
</dbReference>
<feature type="non-terminal residue" evidence="2">
    <location>
        <position position="99"/>
    </location>
</feature>
<dbReference type="PaxDb" id="6945-B7PAN5"/>
<dbReference type="HOGENOM" id="CLU_2326622_0_0_1"/>
<organism>
    <name type="scientific">Ixodes scapularis</name>
    <name type="common">Black-legged tick</name>
    <name type="synonym">Deer tick</name>
    <dbReference type="NCBI Taxonomy" id="6945"/>
    <lineage>
        <taxon>Eukaryota</taxon>
        <taxon>Metazoa</taxon>
        <taxon>Ecdysozoa</taxon>
        <taxon>Arthropoda</taxon>
        <taxon>Chelicerata</taxon>
        <taxon>Arachnida</taxon>
        <taxon>Acari</taxon>
        <taxon>Parasitiformes</taxon>
        <taxon>Ixodida</taxon>
        <taxon>Ixodoidea</taxon>
        <taxon>Ixodidae</taxon>
        <taxon>Ixodinae</taxon>
        <taxon>Ixodes</taxon>
    </lineage>
</organism>
<keyword evidence="4" id="KW-1185">Reference proteome</keyword>
<reference evidence="2 4" key="1">
    <citation type="submission" date="2008-03" db="EMBL/GenBank/DDBJ databases">
        <title>Annotation of Ixodes scapularis.</title>
        <authorList>
            <consortium name="Ixodes scapularis Genome Project Consortium"/>
            <person name="Caler E."/>
            <person name="Hannick L.I."/>
            <person name="Bidwell S."/>
            <person name="Joardar V."/>
            <person name="Thiagarajan M."/>
            <person name="Amedeo P."/>
            <person name="Galinsky K.J."/>
            <person name="Schobel S."/>
            <person name="Inman J."/>
            <person name="Hostetler J."/>
            <person name="Miller J."/>
            <person name="Hammond M."/>
            <person name="Megy K."/>
            <person name="Lawson D."/>
            <person name="Kodira C."/>
            <person name="Sutton G."/>
            <person name="Meyer J."/>
            <person name="Hill C.A."/>
            <person name="Birren B."/>
            <person name="Nene V."/>
            <person name="Collins F."/>
            <person name="Alarcon-Chaidez F."/>
            <person name="Wikel S."/>
            <person name="Strausberg R."/>
        </authorList>
    </citation>
    <scope>NUCLEOTIDE SEQUENCE [LARGE SCALE GENOMIC DNA]</scope>
    <source>
        <strain evidence="4">Wikel</strain>
        <strain evidence="2">Wikel colony</strain>
    </source>
</reference>
<protein>
    <submittedName>
        <fullName evidence="2 3">Uncharacterized protein</fullName>
    </submittedName>
</protein>
<name>B7PAN5_IXOSC</name>
<dbReference type="EMBL" id="ABJB010801467">
    <property type="status" value="NOT_ANNOTATED_CDS"/>
    <property type="molecule type" value="Genomic_DNA"/>
</dbReference>
<feature type="region of interest" description="Disordered" evidence="1">
    <location>
        <begin position="1"/>
        <end position="99"/>
    </location>
</feature>
<dbReference type="Proteomes" id="UP000001555">
    <property type="component" value="Unassembled WGS sequence"/>
</dbReference>
<dbReference type="VEuPathDB" id="VectorBase:ISCI003156"/>
<reference evidence="3" key="2">
    <citation type="submission" date="2020-05" db="UniProtKB">
        <authorList>
            <consortium name="EnsemblMetazoa"/>
        </authorList>
    </citation>
    <scope>IDENTIFICATION</scope>
    <source>
        <strain evidence="3">wikel</strain>
    </source>
</reference>
<feature type="compositionally biased region" description="Basic residues" evidence="1">
    <location>
        <begin position="65"/>
        <end position="79"/>
    </location>
</feature>
<dbReference type="AlphaFoldDB" id="B7PAN5"/>
<evidence type="ECO:0000313" key="4">
    <source>
        <dbReference type="Proteomes" id="UP000001555"/>
    </source>
</evidence>
<feature type="non-terminal residue" evidence="2">
    <location>
        <position position="1"/>
    </location>
</feature>
<gene>
    <name evidence="2" type="ORF">IscW_ISCW003156</name>
</gene>